<dbReference type="OrthoDB" id="7473598at2"/>
<evidence type="ECO:0000313" key="3">
    <source>
        <dbReference type="Proteomes" id="UP000074310"/>
    </source>
</evidence>
<protein>
    <recommendedName>
        <fullName evidence="4">Antitoxin Xre/MbcA/ParS-like toxin-binding domain-containing protein</fullName>
    </recommendedName>
</protein>
<dbReference type="Proteomes" id="UP000074310">
    <property type="component" value="Unassembled WGS sequence"/>
</dbReference>
<proteinExistence type="predicted"/>
<accession>A0A147I5Y8</accession>
<comment type="caution">
    <text evidence="2">The sequence shown here is derived from an EMBL/GenBank/DDBJ whole genome shotgun (WGS) entry which is preliminary data.</text>
</comment>
<dbReference type="AlphaFoldDB" id="A0A147I5Y8"/>
<evidence type="ECO:0000313" key="2">
    <source>
        <dbReference type="EMBL" id="KTT74075.1"/>
    </source>
</evidence>
<dbReference type="RefSeq" id="WP_058755022.1">
    <property type="nucleotide sequence ID" value="NZ_LDTB01000013.1"/>
</dbReference>
<dbReference type="PATRIC" id="fig|869719.3.peg.592"/>
<reference evidence="2 3" key="1">
    <citation type="journal article" date="2016" name="Front. Microbiol.">
        <title>Genomic Resource of Rice Seed Associated Bacteria.</title>
        <authorList>
            <person name="Midha S."/>
            <person name="Bansal K."/>
            <person name="Sharma S."/>
            <person name="Kumar N."/>
            <person name="Patil P.P."/>
            <person name="Chaudhry V."/>
            <person name="Patil P.B."/>
        </authorList>
    </citation>
    <scope>NUCLEOTIDE SEQUENCE [LARGE SCALE GENOMIC DNA]</scope>
    <source>
        <strain evidence="2 3">NS334</strain>
    </source>
</reference>
<name>A0A147I5Y8_9SPHN</name>
<evidence type="ECO:0008006" key="4">
    <source>
        <dbReference type="Google" id="ProtNLM"/>
    </source>
</evidence>
<evidence type="ECO:0000256" key="1">
    <source>
        <dbReference type="SAM" id="MobiDB-lite"/>
    </source>
</evidence>
<feature type="region of interest" description="Disordered" evidence="1">
    <location>
        <begin position="1"/>
        <end position="21"/>
    </location>
</feature>
<gene>
    <name evidence="2" type="ORF">NS334_05770</name>
</gene>
<dbReference type="EMBL" id="LDTB01000013">
    <property type="protein sequence ID" value="KTT74075.1"/>
    <property type="molecule type" value="Genomic_DNA"/>
</dbReference>
<sequence>MSDADKGGTGQKAEQRATRTFRAARIRFDPDRAERQSRVTRLAIERLGAVAALPFLNAVHPTLGAPPIDVAGQGAEPCARVEAVIAALTIAECA</sequence>
<organism evidence="2 3">
    <name type="scientific">Sphingomonas endophytica</name>
    <dbReference type="NCBI Taxonomy" id="869719"/>
    <lineage>
        <taxon>Bacteria</taxon>
        <taxon>Pseudomonadati</taxon>
        <taxon>Pseudomonadota</taxon>
        <taxon>Alphaproteobacteria</taxon>
        <taxon>Sphingomonadales</taxon>
        <taxon>Sphingomonadaceae</taxon>
        <taxon>Sphingomonas</taxon>
    </lineage>
</organism>
<keyword evidence="3" id="KW-1185">Reference proteome</keyword>